<sequence>MPPAAASRRAEEDLPWGFCGWQWGSNHPENVLRVAVDYQTTRRSFRGYFSTRRSFCGCR</sequence>
<comment type="caution">
    <text evidence="1">The sequence shown here is derived from an EMBL/GenBank/DDBJ whole genome shotgun (WGS) entry which is preliminary data.</text>
</comment>
<reference evidence="1" key="1">
    <citation type="journal article" date="2022" name="Int. J. Syst. Evol. Microbiol.">
        <title>Granulimonas faecalis gen. nov., sp. nov., and Leptogranulimonas caecicola gen. nov., sp. nov., novel lactate-producing Atopobiaceae bacteria isolated from mouse intestines, and an emended description of the family Atopobiaceae.</title>
        <authorList>
            <person name="Morinaga K."/>
            <person name="Kusada H."/>
            <person name="Sakamoto S."/>
            <person name="Murakami T."/>
            <person name="Toyoda A."/>
            <person name="Mori H."/>
            <person name="Meng X.Y."/>
            <person name="Takashino M."/>
            <person name="Murotomi K."/>
            <person name="Tamaki H."/>
        </authorList>
    </citation>
    <scope>NUCLEOTIDE SEQUENCE</scope>
    <source>
        <strain evidence="1">OPF53</strain>
    </source>
</reference>
<protein>
    <submittedName>
        <fullName evidence="1">Uncharacterized protein</fullName>
    </submittedName>
</protein>
<evidence type="ECO:0000313" key="2">
    <source>
        <dbReference type="Proteomes" id="UP001055025"/>
    </source>
</evidence>
<dbReference type="EMBL" id="BQKC01000001">
    <property type="protein sequence ID" value="GJM54386.1"/>
    <property type="molecule type" value="Genomic_DNA"/>
</dbReference>
<name>A0AAV5B177_9ACTN</name>
<gene>
    <name evidence="1" type="ORF">ATOP_00410</name>
</gene>
<keyword evidence="2" id="KW-1185">Reference proteome</keyword>
<proteinExistence type="predicted"/>
<dbReference type="AlphaFoldDB" id="A0AAV5B177"/>
<organism evidence="1 2">
    <name type="scientific">Granulimonas faecalis</name>
    <dbReference type="NCBI Taxonomy" id="2894155"/>
    <lineage>
        <taxon>Bacteria</taxon>
        <taxon>Bacillati</taxon>
        <taxon>Actinomycetota</taxon>
        <taxon>Coriobacteriia</taxon>
        <taxon>Coriobacteriales</taxon>
        <taxon>Kribbibacteriaceae</taxon>
        <taxon>Granulimonas</taxon>
    </lineage>
</organism>
<dbReference type="Proteomes" id="UP001055025">
    <property type="component" value="Unassembled WGS sequence"/>
</dbReference>
<accession>A0AAV5B177</accession>
<evidence type="ECO:0000313" key="1">
    <source>
        <dbReference type="EMBL" id="GJM54386.1"/>
    </source>
</evidence>